<dbReference type="EMBL" id="HBUF01656936">
    <property type="protein sequence ID" value="CAG6787954.1"/>
    <property type="molecule type" value="Transcribed_RNA"/>
</dbReference>
<protein>
    <submittedName>
        <fullName evidence="1">Uncharacterized protein</fullName>
    </submittedName>
</protein>
<sequence length="127" mass="14376">MEAGVPCDHRDPTDAEDGADIATDWSVQFELVGQCEPRWNWRRSNRCQITACILCLEELWESNVKAITSTIISKTSFINLMVWTAGNILLYHNINCLVRCGILHAFITYRLLTCCAILYSRGAQPLP</sequence>
<dbReference type="EMBL" id="HBUF01656935">
    <property type="protein sequence ID" value="CAG6787952.1"/>
    <property type="molecule type" value="Transcribed_RNA"/>
</dbReference>
<reference evidence="1" key="1">
    <citation type="submission" date="2021-05" db="EMBL/GenBank/DDBJ databases">
        <authorList>
            <person name="Alioto T."/>
            <person name="Alioto T."/>
            <person name="Gomez Garrido J."/>
        </authorList>
    </citation>
    <scope>NUCLEOTIDE SEQUENCE</scope>
</reference>
<evidence type="ECO:0000313" key="1">
    <source>
        <dbReference type="EMBL" id="CAG6787952.1"/>
    </source>
</evidence>
<dbReference type="AlphaFoldDB" id="A0A8D9BRX0"/>
<proteinExistence type="predicted"/>
<organism evidence="1">
    <name type="scientific">Cacopsylla melanoneura</name>
    <dbReference type="NCBI Taxonomy" id="428564"/>
    <lineage>
        <taxon>Eukaryota</taxon>
        <taxon>Metazoa</taxon>
        <taxon>Ecdysozoa</taxon>
        <taxon>Arthropoda</taxon>
        <taxon>Hexapoda</taxon>
        <taxon>Insecta</taxon>
        <taxon>Pterygota</taxon>
        <taxon>Neoptera</taxon>
        <taxon>Paraneoptera</taxon>
        <taxon>Hemiptera</taxon>
        <taxon>Sternorrhyncha</taxon>
        <taxon>Psylloidea</taxon>
        <taxon>Psyllidae</taxon>
        <taxon>Psyllinae</taxon>
        <taxon>Cacopsylla</taxon>
    </lineage>
</organism>
<dbReference type="EMBL" id="HBUF01656937">
    <property type="protein sequence ID" value="CAG6787956.1"/>
    <property type="molecule type" value="Transcribed_RNA"/>
</dbReference>
<name>A0A8D9BRX0_9HEMI</name>
<accession>A0A8D9BRX0</accession>